<dbReference type="Proteomes" id="UP000293142">
    <property type="component" value="Unassembled WGS sequence"/>
</dbReference>
<sequence>MNSEHKPGREITYQVGWKKGKIRLDQADRPAAVEETPVSEPEPAGSRLLERYIWRPLPTVTGRTLTVIVCVLPAVSFIVTLLLVSALTRG</sequence>
<keyword evidence="1" id="KW-1133">Transmembrane helix</keyword>
<dbReference type="AlphaFoldDB" id="A0A4Q9DMR9"/>
<feature type="transmembrane region" description="Helical" evidence="1">
    <location>
        <begin position="65"/>
        <end position="87"/>
    </location>
</feature>
<protein>
    <submittedName>
        <fullName evidence="2">Uncharacterized protein</fullName>
    </submittedName>
</protein>
<comment type="caution">
    <text evidence="2">The sequence shown here is derived from an EMBL/GenBank/DDBJ whole genome shotgun (WGS) entry which is preliminary data.</text>
</comment>
<evidence type="ECO:0000313" key="3">
    <source>
        <dbReference type="Proteomes" id="UP000293142"/>
    </source>
</evidence>
<dbReference type="EMBL" id="SIRE01000021">
    <property type="protein sequence ID" value="TBL73216.1"/>
    <property type="molecule type" value="Genomic_DNA"/>
</dbReference>
<proteinExistence type="predicted"/>
<dbReference type="RefSeq" id="WP_131016449.1">
    <property type="nucleotide sequence ID" value="NZ_SIRE01000021.1"/>
</dbReference>
<accession>A0A4Q9DMR9</accession>
<keyword evidence="1" id="KW-0472">Membrane</keyword>
<keyword evidence="3" id="KW-1185">Reference proteome</keyword>
<evidence type="ECO:0000256" key="1">
    <source>
        <dbReference type="SAM" id="Phobius"/>
    </source>
</evidence>
<evidence type="ECO:0000313" key="2">
    <source>
        <dbReference type="EMBL" id="TBL73216.1"/>
    </source>
</evidence>
<organism evidence="2 3">
    <name type="scientific">Paenibacillus thalictri</name>
    <dbReference type="NCBI Taxonomy" id="2527873"/>
    <lineage>
        <taxon>Bacteria</taxon>
        <taxon>Bacillati</taxon>
        <taxon>Bacillota</taxon>
        <taxon>Bacilli</taxon>
        <taxon>Bacillales</taxon>
        <taxon>Paenibacillaceae</taxon>
        <taxon>Paenibacillus</taxon>
    </lineage>
</organism>
<reference evidence="2 3" key="1">
    <citation type="submission" date="2019-02" db="EMBL/GenBank/DDBJ databases">
        <title>Paenibacillus sp. nov., isolated from surface-sterilized tissue of Thalictrum simplex L.</title>
        <authorList>
            <person name="Tuo L."/>
        </authorList>
    </citation>
    <scope>NUCLEOTIDE SEQUENCE [LARGE SCALE GENOMIC DNA]</scope>
    <source>
        <strain evidence="2 3">N2SHLJ1</strain>
    </source>
</reference>
<name>A0A4Q9DMR9_9BACL</name>
<keyword evidence="1" id="KW-0812">Transmembrane</keyword>
<gene>
    <name evidence="2" type="ORF">EYB31_26390</name>
</gene>
<dbReference type="OrthoDB" id="2626688at2"/>